<gene>
    <name evidence="9" type="ORF">RND81_09G133500</name>
</gene>
<organism evidence="9 10">
    <name type="scientific">Saponaria officinalis</name>
    <name type="common">Common soapwort</name>
    <name type="synonym">Lychnis saponaria</name>
    <dbReference type="NCBI Taxonomy" id="3572"/>
    <lineage>
        <taxon>Eukaryota</taxon>
        <taxon>Viridiplantae</taxon>
        <taxon>Streptophyta</taxon>
        <taxon>Embryophyta</taxon>
        <taxon>Tracheophyta</taxon>
        <taxon>Spermatophyta</taxon>
        <taxon>Magnoliopsida</taxon>
        <taxon>eudicotyledons</taxon>
        <taxon>Gunneridae</taxon>
        <taxon>Pentapetalae</taxon>
        <taxon>Caryophyllales</taxon>
        <taxon>Caryophyllaceae</taxon>
        <taxon>Caryophylleae</taxon>
        <taxon>Saponaria</taxon>
    </lineage>
</organism>
<comment type="similarity">
    <text evidence="2">Belongs to the psaN family.</text>
</comment>
<evidence type="ECO:0000256" key="6">
    <source>
        <dbReference type="ARBA" id="ARBA00022836"/>
    </source>
</evidence>
<dbReference type="Proteomes" id="UP001443914">
    <property type="component" value="Unassembled WGS sequence"/>
</dbReference>
<evidence type="ECO:0000256" key="1">
    <source>
        <dbReference type="ARBA" id="ARBA00004622"/>
    </source>
</evidence>
<proteinExistence type="inferred from homology"/>
<keyword evidence="6" id="KW-0603">Photosystem I</keyword>
<evidence type="ECO:0000256" key="4">
    <source>
        <dbReference type="ARBA" id="ARBA00022531"/>
    </source>
</evidence>
<evidence type="ECO:0000256" key="7">
    <source>
        <dbReference type="ARBA" id="ARBA00023078"/>
    </source>
</evidence>
<evidence type="ECO:0000256" key="8">
    <source>
        <dbReference type="ARBA" id="ARBA00023136"/>
    </source>
</evidence>
<evidence type="ECO:0000256" key="2">
    <source>
        <dbReference type="ARBA" id="ARBA00010661"/>
    </source>
</evidence>
<evidence type="ECO:0000313" key="10">
    <source>
        <dbReference type="Proteomes" id="UP001443914"/>
    </source>
</evidence>
<evidence type="ECO:0000313" key="9">
    <source>
        <dbReference type="EMBL" id="KAK9690513.1"/>
    </source>
</evidence>
<comment type="caution">
    <text evidence="9">The sequence shown here is derived from an EMBL/GenBank/DDBJ whole genome shotgun (WGS) entry which is preliminary data.</text>
</comment>
<evidence type="ECO:0000256" key="5">
    <source>
        <dbReference type="ARBA" id="ARBA00022640"/>
    </source>
</evidence>
<evidence type="ECO:0000256" key="3">
    <source>
        <dbReference type="ARBA" id="ARBA00022528"/>
    </source>
</evidence>
<keyword evidence="8" id="KW-0472">Membrane</keyword>
<dbReference type="GO" id="GO:0009535">
    <property type="term" value="C:chloroplast thylakoid membrane"/>
    <property type="evidence" value="ECO:0007669"/>
    <property type="project" value="UniProtKB-SubCell"/>
</dbReference>
<name>A0AAW1ILZ0_SAPOF</name>
<dbReference type="PANTHER" id="PTHR36327:SF1">
    <property type="entry name" value="OS03G0731100 PROTEIN"/>
    <property type="match status" value="1"/>
</dbReference>
<keyword evidence="3" id="KW-0150">Chloroplast</keyword>
<dbReference type="InterPro" id="IPR008796">
    <property type="entry name" value="PSAN"/>
</dbReference>
<sequence length="127" mass="14309">MYLSAVSSKLAGSKYSQECVASIASSTAKFDGGRVGRRSLLLSSTVTTLFAAAVVVDTSDSRTALLQKYLKKSEENKEKNDKERVENYYKRNYKDYFGFVEGTLRAKDKDQLSESERGILEWLDKNK</sequence>
<dbReference type="GO" id="GO:0015979">
    <property type="term" value="P:photosynthesis"/>
    <property type="evidence" value="ECO:0007669"/>
    <property type="project" value="UniProtKB-KW"/>
</dbReference>
<keyword evidence="10" id="KW-1185">Reference proteome</keyword>
<keyword evidence="4" id="KW-0602">Photosynthesis</keyword>
<comment type="subcellular location">
    <subcellularLocation>
        <location evidence="1">Plastid</location>
        <location evidence="1">Chloroplast thylakoid membrane</location>
        <topology evidence="1">Peripheral membrane protein</topology>
        <orientation evidence="1">Lumenal side</orientation>
    </subcellularLocation>
</comment>
<dbReference type="PANTHER" id="PTHR36327">
    <property type="entry name" value="UNNAMED PRODUCT"/>
    <property type="match status" value="1"/>
</dbReference>
<dbReference type="Pfam" id="PF05479">
    <property type="entry name" value="PsaN"/>
    <property type="match status" value="1"/>
</dbReference>
<dbReference type="EMBL" id="JBDFQZ010000009">
    <property type="protein sequence ID" value="KAK9690513.1"/>
    <property type="molecule type" value="Genomic_DNA"/>
</dbReference>
<keyword evidence="7" id="KW-0793">Thylakoid</keyword>
<accession>A0AAW1ILZ0</accession>
<protein>
    <submittedName>
        <fullName evidence="9">Uncharacterized protein</fullName>
    </submittedName>
</protein>
<dbReference type="GO" id="GO:0009522">
    <property type="term" value="C:photosystem I"/>
    <property type="evidence" value="ECO:0007669"/>
    <property type="project" value="UniProtKB-KW"/>
</dbReference>
<dbReference type="AlphaFoldDB" id="A0AAW1ILZ0"/>
<reference evidence="9" key="1">
    <citation type="submission" date="2024-03" db="EMBL/GenBank/DDBJ databases">
        <title>WGS assembly of Saponaria officinalis var. Norfolk2.</title>
        <authorList>
            <person name="Jenkins J."/>
            <person name="Shu S."/>
            <person name="Grimwood J."/>
            <person name="Barry K."/>
            <person name="Goodstein D."/>
            <person name="Schmutz J."/>
            <person name="Leebens-Mack J."/>
            <person name="Osbourn A."/>
        </authorList>
    </citation>
    <scope>NUCLEOTIDE SEQUENCE [LARGE SCALE GENOMIC DNA]</scope>
    <source>
        <strain evidence="9">JIC</strain>
    </source>
</reference>
<keyword evidence="5" id="KW-0934">Plastid</keyword>